<sequence>MHITELSVKRPKMMTMVILVFVILGLYTYRHIGVELYPAINTPFVSISVSYPGAGAEEIETQIVKPIEDAVSSLSQLKTITSTSSAGSANINLEFELSADADQAAIDVQKKMDALRRRLPDGADDPVVIKRDMNASPVMMLALSGDDSRTELYDLANDVIKERLQRVAGVSEVSIFGGQQREIRIEIDRSKLEGYGLSINQVVNRLRAENLNDPSGRMDRPEAEYNVRVLGEFRSVQEIEEIQIPTAGGYSVPLKAIAAVTDGYQEVRVHSRVNGQNAVGIQVYKQSDASMVAVGNAVKQELASIQQQLPAGLHLKISRDNSDFVQRSVNGTRSNILEGIITTSLVLFIFLRQWRASFIVLLAIPTSLMATVMMMYFCGFTFNMMSLMGLALCIGILVDDSIVVLENIHRHMRMGKTPWQAAIEGRREIGMAAVAITLSDVVVFAPLAFMNGMIGQFFRQFGLTIVFATLFSLFISFTLTPMLASRLYKEGEEEGAAKPTRRSIFNILWQYTIPLGQKVKDKYLVMLHWSLNHRKKVLTFSALAFFLSLSLIPLKLVGTEFMPKTDEGGLTVSVELPVGTPLEKTNETLHRLEQYIGQVPDVQYFNTMVGGGGGRDSANGANTGRIEVQLRPKDQRQKATSEIADEIRKYGLTMKDARVFVSESDSRGGGGGSAVRILVAGNDPEKTNELANQVRDIVAKVKGATDARTDWSLGQPEVQIKVDHSRAAYYGVSVQDVANTARAAINGESAGVFRDGDKEVDITVKMADSDTQDISNLENLLVTGNGTSVALGQVATLEYGSGPKSIRREDKQRVITVTAGVKDRPLGDVMGDIRKELAKLQLPTGYSIKFSGQDQSMRESFSELASALVLSVILVYMVLVMLYESFSTPFIRMLSLPLGIVGALTALALTKNNINVFTLIGIIMLDGLVAKNGTLLIDYTHTLMERGRTLKEALIEAASTRLKPILMTTITMVAGMLPTALSITEGAENRSGMAWVLIGGLLTSTIFTLFVIPVVYTIFDDYKTKWRKRRGLTKAALKPNPEINI</sequence>
<dbReference type="GO" id="GO:0042910">
    <property type="term" value="F:xenobiotic transmembrane transporter activity"/>
    <property type="evidence" value="ECO:0007669"/>
    <property type="project" value="TreeGrafter"/>
</dbReference>
<keyword evidence="1" id="KW-1133">Transmembrane helix</keyword>
<dbReference type="InterPro" id="IPR001036">
    <property type="entry name" value="Acrflvin-R"/>
</dbReference>
<dbReference type="Proteomes" id="UP000184148">
    <property type="component" value="Unassembled WGS sequence"/>
</dbReference>
<feature type="transmembrane region" description="Helical" evidence="1">
    <location>
        <begin position="864"/>
        <end position="883"/>
    </location>
</feature>
<dbReference type="EMBL" id="FQUY01000006">
    <property type="protein sequence ID" value="SHE77975.1"/>
    <property type="molecule type" value="Genomic_DNA"/>
</dbReference>
<dbReference type="PANTHER" id="PTHR32063:SF0">
    <property type="entry name" value="SWARMING MOTILITY PROTEIN SWRC"/>
    <property type="match status" value="1"/>
</dbReference>
<feature type="transmembrane region" description="Helical" evidence="1">
    <location>
        <begin position="537"/>
        <end position="556"/>
    </location>
</feature>
<protein>
    <submittedName>
        <fullName evidence="2">Hydrophobic/amphiphilic exporter-1, HAE1 family</fullName>
    </submittedName>
</protein>
<feature type="transmembrane region" description="Helical" evidence="1">
    <location>
        <begin position="388"/>
        <end position="408"/>
    </location>
</feature>
<reference evidence="3" key="1">
    <citation type="submission" date="2016-11" db="EMBL/GenBank/DDBJ databases">
        <authorList>
            <person name="Varghese N."/>
            <person name="Submissions S."/>
        </authorList>
    </citation>
    <scope>NUCLEOTIDE SEQUENCE [LARGE SCALE GENOMIC DNA]</scope>
    <source>
        <strain evidence="3">DSM 12395</strain>
    </source>
</reference>
<dbReference type="OrthoDB" id="9757876at2"/>
<feature type="transmembrane region" description="Helical" evidence="1">
    <location>
        <begin position="334"/>
        <end position="351"/>
    </location>
</feature>
<name>A0A1M4W9X6_9FIRM</name>
<feature type="transmembrane region" description="Helical" evidence="1">
    <location>
        <begin position="916"/>
        <end position="941"/>
    </location>
</feature>
<dbReference type="SUPFAM" id="SSF82866">
    <property type="entry name" value="Multidrug efflux transporter AcrB transmembrane domain"/>
    <property type="match status" value="2"/>
</dbReference>
<dbReference type="STRING" id="1121429.SAMN02745133_01110"/>
<feature type="transmembrane region" description="Helical" evidence="1">
    <location>
        <begin position="890"/>
        <end position="910"/>
    </location>
</feature>
<organism evidence="2 3">
    <name type="scientific">Desulforamulus putei DSM 12395</name>
    <dbReference type="NCBI Taxonomy" id="1121429"/>
    <lineage>
        <taxon>Bacteria</taxon>
        <taxon>Bacillati</taxon>
        <taxon>Bacillota</taxon>
        <taxon>Clostridia</taxon>
        <taxon>Eubacteriales</taxon>
        <taxon>Peptococcaceae</taxon>
        <taxon>Desulforamulus</taxon>
    </lineage>
</organism>
<evidence type="ECO:0000313" key="3">
    <source>
        <dbReference type="Proteomes" id="UP000184148"/>
    </source>
</evidence>
<dbReference type="Gene3D" id="1.20.1640.10">
    <property type="entry name" value="Multidrug efflux transporter AcrB transmembrane domain"/>
    <property type="match status" value="2"/>
</dbReference>
<feature type="transmembrane region" description="Helical" evidence="1">
    <location>
        <begin position="461"/>
        <end position="479"/>
    </location>
</feature>
<dbReference type="InterPro" id="IPR027463">
    <property type="entry name" value="AcrB_DN_DC_subdom"/>
</dbReference>
<feature type="transmembrane region" description="Helical" evidence="1">
    <location>
        <begin position="993"/>
        <end position="1019"/>
    </location>
</feature>
<feature type="transmembrane region" description="Helical" evidence="1">
    <location>
        <begin position="962"/>
        <end position="981"/>
    </location>
</feature>
<dbReference type="Gene3D" id="3.30.70.1320">
    <property type="entry name" value="Multidrug efflux transporter AcrB pore domain like"/>
    <property type="match status" value="1"/>
</dbReference>
<feature type="transmembrane region" description="Helical" evidence="1">
    <location>
        <begin position="429"/>
        <end position="449"/>
    </location>
</feature>
<dbReference type="RefSeq" id="WP_073236993.1">
    <property type="nucleotide sequence ID" value="NZ_FQUY01000006.1"/>
</dbReference>
<keyword evidence="1" id="KW-0472">Membrane</keyword>
<keyword evidence="1" id="KW-0812">Transmembrane</keyword>
<dbReference type="SUPFAM" id="SSF82714">
    <property type="entry name" value="Multidrug efflux transporter AcrB TolC docking domain, DN and DC subdomains"/>
    <property type="match status" value="2"/>
</dbReference>
<gene>
    <name evidence="2" type="ORF">SAMN02745133_01110</name>
</gene>
<dbReference type="PRINTS" id="PR00702">
    <property type="entry name" value="ACRIFLAVINRP"/>
</dbReference>
<dbReference type="GO" id="GO:0005886">
    <property type="term" value="C:plasma membrane"/>
    <property type="evidence" value="ECO:0007669"/>
    <property type="project" value="TreeGrafter"/>
</dbReference>
<dbReference type="Pfam" id="PF00873">
    <property type="entry name" value="ACR_tran"/>
    <property type="match status" value="1"/>
</dbReference>
<dbReference type="Gene3D" id="3.30.70.1440">
    <property type="entry name" value="Multidrug efflux transporter AcrB pore domain"/>
    <property type="match status" value="1"/>
</dbReference>
<accession>A0A1M4W9X6</accession>
<dbReference type="Gene3D" id="3.30.70.1430">
    <property type="entry name" value="Multidrug efflux transporter AcrB pore domain"/>
    <property type="match status" value="2"/>
</dbReference>
<dbReference type="AlphaFoldDB" id="A0A1M4W9X6"/>
<dbReference type="Gene3D" id="3.30.2090.10">
    <property type="entry name" value="Multidrug efflux transporter AcrB TolC docking domain, DN and DC subdomains"/>
    <property type="match status" value="2"/>
</dbReference>
<keyword evidence="3" id="KW-1185">Reference proteome</keyword>
<feature type="transmembrane region" description="Helical" evidence="1">
    <location>
        <begin position="358"/>
        <end position="382"/>
    </location>
</feature>
<evidence type="ECO:0000313" key="2">
    <source>
        <dbReference type="EMBL" id="SHE77975.1"/>
    </source>
</evidence>
<evidence type="ECO:0000256" key="1">
    <source>
        <dbReference type="SAM" id="Phobius"/>
    </source>
</evidence>
<proteinExistence type="predicted"/>
<dbReference type="PANTHER" id="PTHR32063">
    <property type="match status" value="1"/>
</dbReference>
<dbReference type="SUPFAM" id="SSF82693">
    <property type="entry name" value="Multidrug efflux transporter AcrB pore domain, PN1, PN2, PC1 and PC2 subdomains"/>
    <property type="match status" value="3"/>
</dbReference>